<organism evidence="3 4">
    <name type="scientific">Burkholderia multivorans</name>
    <dbReference type="NCBI Taxonomy" id="87883"/>
    <lineage>
        <taxon>Bacteria</taxon>
        <taxon>Pseudomonadati</taxon>
        <taxon>Pseudomonadota</taxon>
        <taxon>Betaproteobacteria</taxon>
        <taxon>Burkholderiales</taxon>
        <taxon>Burkholderiaceae</taxon>
        <taxon>Burkholderia</taxon>
        <taxon>Burkholderia cepacia complex</taxon>
    </lineage>
</organism>
<protein>
    <recommendedName>
        <fullName evidence="5">Lipoprotein</fullName>
    </recommendedName>
</protein>
<sequence>MTRAERPDDRAVSPQKPTWGPGKNAALSIVAFAAIFGGFAYIERDARVGHAGASHDISGAVGNAADKTGKAVVAAVSGAHSASAIEIAQNAPPSAPSPASASTSAAVPAAVSNAGTASPQAADAASTPAALAATPRTGTTSSHSTTRRRDAHRPRTSVLASTHKRSYAAPKHERYASDTAQMEPATVSRDEVEGARALARARWCAQLDQWDCVEQNASRALAIDPMNSESRALLGQAIRNRL</sequence>
<feature type="region of interest" description="Disordered" evidence="1">
    <location>
        <begin position="1"/>
        <end position="23"/>
    </location>
</feature>
<feature type="compositionally biased region" description="Basic residues" evidence="1">
    <location>
        <begin position="145"/>
        <end position="155"/>
    </location>
</feature>
<name>A0ABD7LAE4_9BURK</name>
<feature type="compositionally biased region" description="Basic and acidic residues" evidence="1">
    <location>
        <begin position="1"/>
        <end position="11"/>
    </location>
</feature>
<comment type="caution">
    <text evidence="3">The sequence shown here is derived from an EMBL/GenBank/DDBJ whole genome shotgun (WGS) entry which is preliminary data.</text>
</comment>
<keyword evidence="2" id="KW-0812">Transmembrane</keyword>
<evidence type="ECO:0000313" key="4">
    <source>
        <dbReference type="Proteomes" id="UP000196218"/>
    </source>
</evidence>
<dbReference type="EMBL" id="FKJW01000005">
    <property type="protein sequence ID" value="SAK00741.1"/>
    <property type="molecule type" value="Genomic_DNA"/>
</dbReference>
<gene>
    <name evidence="3" type="ORF">UA18_04838</name>
</gene>
<dbReference type="Proteomes" id="UP000196218">
    <property type="component" value="Unassembled WGS sequence"/>
</dbReference>
<evidence type="ECO:0008006" key="5">
    <source>
        <dbReference type="Google" id="ProtNLM"/>
    </source>
</evidence>
<reference evidence="3 4" key="1">
    <citation type="submission" date="2016-04" db="EMBL/GenBank/DDBJ databases">
        <authorList>
            <person name="Peeters C."/>
        </authorList>
    </citation>
    <scope>NUCLEOTIDE SEQUENCE [LARGE SCALE GENOMIC DNA]</scope>
    <source>
        <strain evidence="3">LMG 29311</strain>
    </source>
</reference>
<accession>A0ABD7LAE4</accession>
<dbReference type="AlphaFoldDB" id="A0ABD7LAE4"/>
<keyword evidence="2" id="KW-1133">Transmembrane helix</keyword>
<evidence type="ECO:0000256" key="1">
    <source>
        <dbReference type="SAM" id="MobiDB-lite"/>
    </source>
</evidence>
<evidence type="ECO:0000313" key="3">
    <source>
        <dbReference type="EMBL" id="SAK00741.1"/>
    </source>
</evidence>
<feature type="region of interest" description="Disordered" evidence="1">
    <location>
        <begin position="118"/>
        <end position="182"/>
    </location>
</feature>
<evidence type="ECO:0000256" key="2">
    <source>
        <dbReference type="SAM" id="Phobius"/>
    </source>
</evidence>
<keyword evidence="2" id="KW-0472">Membrane</keyword>
<proteinExistence type="predicted"/>
<feature type="compositionally biased region" description="Low complexity" evidence="1">
    <location>
        <begin position="118"/>
        <end position="144"/>
    </location>
</feature>
<feature type="transmembrane region" description="Helical" evidence="2">
    <location>
        <begin position="25"/>
        <end position="42"/>
    </location>
</feature>